<keyword evidence="3" id="KW-1185">Reference proteome</keyword>
<dbReference type="EMBL" id="KB456264">
    <property type="protein sequence ID" value="EMF12827.1"/>
    <property type="molecule type" value="Genomic_DNA"/>
</dbReference>
<reference evidence="2 3" key="1">
    <citation type="journal article" date="2012" name="PLoS Pathog.">
        <title>Diverse lifestyles and strategies of plant pathogenesis encoded in the genomes of eighteen Dothideomycetes fungi.</title>
        <authorList>
            <person name="Ohm R.A."/>
            <person name="Feau N."/>
            <person name="Henrissat B."/>
            <person name="Schoch C.L."/>
            <person name="Horwitz B.A."/>
            <person name="Barry K.W."/>
            <person name="Condon B.J."/>
            <person name="Copeland A.C."/>
            <person name="Dhillon B."/>
            <person name="Glaser F."/>
            <person name="Hesse C.N."/>
            <person name="Kosti I."/>
            <person name="LaButti K."/>
            <person name="Lindquist E.A."/>
            <person name="Lucas S."/>
            <person name="Salamov A.A."/>
            <person name="Bradshaw R.E."/>
            <person name="Ciuffetti L."/>
            <person name="Hamelin R.C."/>
            <person name="Kema G.H.J."/>
            <person name="Lawrence C."/>
            <person name="Scott J.A."/>
            <person name="Spatafora J.W."/>
            <person name="Turgeon B.G."/>
            <person name="de Wit P.J.G.M."/>
            <person name="Zhong S."/>
            <person name="Goodwin S.B."/>
            <person name="Grigoriev I.V."/>
        </authorList>
    </citation>
    <scope>NUCLEOTIDE SEQUENCE [LARGE SCALE GENOMIC DNA]</scope>
    <source>
        <strain evidence="2 3">SO2202</strain>
    </source>
</reference>
<dbReference type="AlphaFoldDB" id="M3AZ60"/>
<evidence type="ECO:0000313" key="3">
    <source>
        <dbReference type="Proteomes" id="UP000016931"/>
    </source>
</evidence>
<accession>M3AZ60</accession>
<dbReference type="GeneID" id="27897866"/>
<organism evidence="2 3">
    <name type="scientific">Sphaerulina musiva (strain SO2202)</name>
    <name type="common">Poplar stem canker fungus</name>
    <name type="synonym">Septoria musiva</name>
    <dbReference type="NCBI Taxonomy" id="692275"/>
    <lineage>
        <taxon>Eukaryota</taxon>
        <taxon>Fungi</taxon>
        <taxon>Dikarya</taxon>
        <taxon>Ascomycota</taxon>
        <taxon>Pezizomycotina</taxon>
        <taxon>Dothideomycetes</taxon>
        <taxon>Dothideomycetidae</taxon>
        <taxon>Mycosphaerellales</taxon>
        <taxon>Mycosphaerellaceae</taxon>
        <taxon>Sphaerulina</taxon>
    </lineage>
</organism>
<feature type="compositionally biased region" description="Polar residues" evidence="1">
    <location>
        <begin position="1"/>
        <end position="13"/>
    </location>
</feature>
<sequence>MADSSSTCIQNQPAAAAAVDNASTTTTGTEKRGRSSNNTTITTTTSSSTTTTTATPSPSAGPFDFVHHEYEYEAIYPFCPHCHDDWKESPYGNSSSDSEGQLRE</sequence>
<protein>
    <submittedName>
        <fullName evidence="2">Uncharacterized protein</fullName>
    </submittedName>
</protein>
<feature type="compositionally biased region" description="Low complexity" evidence="1">
    <location>
        <begin position="14"/>
        <end position="27"/>
    </location>
</feature>
<proteinExistence type="predicted"/>
<gene>
    <name evidence="2" type="ORF">SEPMUDRAFT_108283</name>
</gene>
<dbReference type="RefSeq" id="XP_016760948.1">
    <property type="nucleotide sequence ID" value="XM_016900729.1"/>
</dbReference>
<evidence type="ECO:0000313" key="2">
    <source>
        <dbReference type="EMBL" id="EMF12827.1"/>
    </source>
</evidence>
<name>M3AZ60_SPHMS</name>
<dbReference type="HOGENOM" id="CLU_2251746_0_0_1"/>
<feature type="region of interest" description="Disordered" evidence="1">
    <location>
        <begin position="1"/>
        <end position="64"/>
    </location>
</feature>
<evidence type="ECO:0000256" key="1">
    <source>
        <dbReference type="SAM" id="MobiDB-lite"/>
    </source>
</evidence>
<dbReference type="Proteomes" id="UP000016931">
    <property type="component" value="Unassembled WGS sequence"/>
</dbReference>
<feature type="compositionally biased region" description="Low complexity" evidence="1">
    <location>
        <begin position="35"/>
        <end position="60"/>
    </location>
</feature>